<gene>
    <name evidence="2" type="ORF">RHGRI_007035</name>
</gene>
<evidence type="ECO:0000313" key="2">
    <source>
        <dbReference type="EMBL" id="KAG5556628.1"/>
    </source>
</evidence>
<dbReference type="AlphaFoldDB" id="A0AAV6KVI2"/>
<feature type="region of interest" description="Disordered" evidence="1">
    <location>
        <begin position="208"/>
        <end position="237"/>
    </location>
</feature>
<evidence type="ECO:0000313" key="3">
    <source>
        <dbReference type="Proteomes" id="UP000823749"/>
    </source>
</evidence>
<comment type="caution">
    <text evidence="2">The sequence shown here is derived from an EMBL/GenBank/DDBJ whole genome shotgun (WGS) entry which is preliminary data.</text>
</comment>
<keyword evidence="3" id="KW-1185">Reference proteome</keyword>
<feature type="region of interest" description="Disordered" evidence="1">
    <location>
        <begin position="35"/>
        <end position="55"/>
    </location>
</feature>
<dbReference type="PANTHER" id="PTHR33623">
    <property type="entry name" value="OS04G0572500 PROTEIN"/>
    <property type="match status" value="1"/>
</dbReference>
<feature type="compositionally biased region" description="Acidic residues" evidence="1">
    <location>
        <begin position="326"/>
        <end position="340"/>
    </location>
</feature>
<feature type="region of interest" description="Disordered" evidence="1">
    <location>
        <begin position="323"/>
        <end position="343"/>
    </location>
</feature>
<reference evidence="2" key="1">
    <citation type="submission" date="2020-08" db="EMBL/GenBank/DDBJ databases">
        <title>Plant Genome Project.</title>
        <authorList>
            <person name="Zhang R.-G."/>
        </authorList>
    </citation>
    <scope>NUCLEOTIDE SEQUENCE</scope>
    <source>
        <strain evidence="2">WSP0</strain>
        <tissue evidence="2">Leaf</tissue>
    </source>
</reference>
<accession>A0AAV6KVI2</accession>
<evidence type="ECO:0000256" key="1">
    <source>
        <dbReference type="SAM" id="MobiDB-lite"/>
    </source>
</evidence>
<protein>
    <recommendedName>
        <fullName evidence="4">DUF4378 domain-containing protein</fullName>
    </recommendedName>
</protein>
<dbReference type="PANTHER" id="PTHR33623:SF5">
    <property type="entry name" value="HISTONE-LYSINE N-METHYLTRANSFERASE SETD1B-LIKE PROTEIN"/>
    <property type="match status" value="1"/>
</dbReference>
<name>A0AAV6KVI2_9ERIC</name>
<dbReference type="Proteomes" id="UP000823749">
    <property type="component" value="Chromosome 3"/>
</dbReference>
<evidence type="ECO:0008006" key="4">
    <source>
        <dbReference type="Google" id="ProtNLM"/>
    </source>
</evidence>
<organism evidence="2 3">
    <name type="scientific">Rhododendron griersonianum</name>
    <dbReference type="NCBI Taxonomy" id="479676"/>
    <lineage>
        <taxon>Eukaryota</taxon>
        <taxon>Viridiplantae</taxon>
        <taxon>Streptophyta</taxon>
        <taxon>Embryophyta</taxon>
        <taxon>Tracheophyta</taxon>
        <taxon>Spermatophyta</taxon>
        <taxon>Magnoliopsida</taxon>
        <taxon>eudicotyledons</taxon>
        <taxon>Gunneridae</taxon>
        <taxon>Pentapetalae</taxon>
        <taxon>asterids</taxon>
        <taxon>Ericales</taxon>
        <taxon>Ericaceae</taxon>
        <taxon>Ericoideae</taxon>
        <taxon>Rhodoreae</taxon>
        <taxon>Rhododendron</taxon>
    </lineage>
</organism>
<sequence length="460" mass="52786">MMMGHKHLHELLKEDQEPFLLKNYIFDRRSQLNRPVPKTKLNGKKRLRPKAEISNPKRTTLWKQACFIPLHQSPDVRKSPWPATAKSRNPCKCKRQNSALLLEAARRITQNQSKPKTQIKNGGFGLFGSVMKRLRGKSKTRSRKREIGGEGGVEKSDFELGFGCSCKDNNSSRRDSGASVSSRDVETCRRWEEIIGFGVEESSSPFRFSLEKSNCPSPRKPDFSSPATSPRRCDKQEKCGIEGTPKIQLEEEKEEKEQCSPVSVLDPPFEDDEDGHVDGGDADGYDLECSYAIVQRAKQKLLEKLLRFEKLAELDPIELEKRMLEDQEEEDGDDDDEVDSSLDQFNSEKNLDRYIREVLVRQSKDSADMKRLVIDLIAEEKREEGGGRDDCEMVVSRVCERLDSWKEVESNTIDMMVEFDFRRETDGWKRTDREQVVEIAVEIEISIFGLLEEELYGSFA</sequence>
<dbReference type="EMBL" id="JACTNZ010000003">
    <property type="protein sequence ID" value="KAG5556628.1"/>
    <property type="molecule type" value="Genomic_DNA"/>
</dbReference>
<proteinExistence type="predicted"/>